<keyword evidence="6" id="KW-0812">Transmembrane</keyword>
<dbReference type="Pfam" id="PF00226">
    <property type="entry name" value="DnaJ"/>
    <property type="match status" value="1"/>
</dbReference>
<keyword evidence="3" id="KW-0564">Palmitate</keyword>
<feature type="transmembrane region" description="Helical" evidence="6">
    <location>
        <begin position="260"/>
        <end position="278"/>
    </location>
</feature>
<dbReference type="SUPFAM" id="SSF46565">
    <property type="entry name" value="Chaperone J-domain"/>
    <property type="match status" value="1"/>
</dbReference>
<accession>A0ABR2VN75</accession>
<evidence type="ECO:0000313" key="9">
    <source>
        <dbReference type="Proteomes" id="UP001479436"/>
    </source>
</evidence>
<feature type="transmembrane region" description="Helical" evidence="6">
    <location>
        <begin position="326"/>
        <end position="349"/>
    </location>
</feature>
<dbReference type="PROSITE" id="PS50076">
    <property type="entry name" value="DNAJ_2"/>
    <property type="match status" value="1"/>
</dbReference>
<feature type="transmembrane region" description="Helical" evidence="6">
    <location>
        <begin position="91"/>
        <end position="117"/>
    </location>
</feature>
<evidence type="ECO:0000256" key="4">
    <source>
        <dbReference type="ARBA" id="ARBA00023186"/>
    </source>
</evidence>
<evidence type="ECO:0000256" key="5">
    <source>
        <dbReference type="ARBA" id="ARBA00023288"/>
    </source>
</evidence>
<feature type="domain" description="J" evidence="7">
    <location>
        <begin position="7"/>
        <end position="69"/>
    </location>
</feature>
<evidence type="ECO:0000256" key="3">
    <source>
        <dbReference type="ARBA" id="ARBA00023139"/>
    </source>
</evidence>
<dbReference type="PANTHER" id="PTHR44027:SF7">
    <property type="entry name" value="DNAJ HOMOLOG SUBFAMILY C MEMBER 5 HOMOLOG"/>
    <property type="match status" value="1"/>
</dbReference>
<protein>
    <recommendedName>
        <fullName evidence="7">J domain-containing protein</fullName>
    </recommendedName>
</protein>
<organism evidence="8 9">
    <name type="scientific">Basidiobolus ranarum</name>
    <dbReference type="NCBI Taxonomy" id="34480"/>
    <lineage>
        <taxon>Eukaryota</taxon>
        <taxon>Fungi</taxon>
        <taxon>Fungi incertae sedis</taxon>
        <taxon>Zoopagomycota</taxon>
        <taxon>Entomophthoromycotina</taxon>
        <taxon>Basidiobolomycetes</taxon>
        <taxon>Basidiobolales</taxon>
        <taxon>Basidiobolaceae</taxon>
        <taxon>Basidiobolus</taxon>
    </lineage>
</organism>
<dbReference type="Proteomes" id="UP001479436">
    <property type="component" value="Unassembled WGS sequence"/>
</dbReference>
<feature type="transmembrane region" description="Helical" evidence="6">
    <location>
        <begin position="205"/>
        <end position="225"/>
    </location>
</feature>
<dbReference type="PROSITE" id="PS00636">
    <property type="entry name" value="DNAJ_1"/>
    <property type="match status" value="1"/>
</dbReference>
<feature type="transmembrane region" description="Helical" evidence="6">
    <location>
        <begin position="361"/>
        <end position="386"/>
    </location>
</feature>
<feature type="transmembrane region" description="Helical" evidence="6">
    <location>
        <begin position="123"/>
        <end position="144"/>
    </location>
</feature>
<feature type="transmembrane region" description="Helical" evidence="6">
    <location>
        <begin position="177"/>
        <end position="199"/>
    </location>
</feature>
<evidence type="ECO:0000256" key="6">
    <source>
        <dbReference type="SAM" id="Phobius"/>
    </source>
</evidence>
<comment type="caution">
    <text evidence="8">The sequence shown here is derived from an EMBL/GenBank/DDBJ whole genome shotgun (WGS) entry which is preliminary data.</text>
</comment>
<dbReference type="PANTHER" id="PTHR44027">
    <property type="entry name" value="DNAJ HOMOLOG SUBFAMILY C MEMBER 5 HOMOLOG"/>
    <property type="match status" value="1"/>
</dbReference>
<proteinExistence type="predicted"/>
<comment type="subcellular location">
    <subcellularLocation>
        <location evidence="1">Membrane</location>
        <topology evidence="1">Lipid-anchor</topology>
    </subcellularLocation>
</comment>
<evidence type="ECO:0000259" key="7">
    <source>
        <dbReference type="PROSITE" id="PS50076"/>
    </source>
</evidence>
<feature type="transmembrane region" description="Helical" evidence="6">
    <location>
        <begin position="284"/>
        <end position="305"/>
    </location>
</feature>
<gene>
    <name evidence="8" type="ORF">K7432_015451</name>
</gene>
<evidence type="ECO:0000256" key="1">
    <source>
        <dbReference type="ARBA" id="ARBA00004635"/>
    </source>
</evidence>
<dbReference type="SMART" id="SM00271">
    <property type="entry name" value="DnaJ"/>
    <property type="match status" value="1"/>
</dbReference>
<dbReference type="InterPro" id="IPR036869">
    <property type="entry name" value="J_dom_sf"/>
</dbReference>
<dbReference type="InterPro" id="IPR051434">
    <property type="entry name" value="DnaJ_C_subfamily_member5"/>
</dbReference>
<dbReference type="EMBL" id="JASJQH010008979">
    <property type="protein sequence ID" value="KAK9685578.1"/>
    <property type="molecule type" value="Genomic_DNA"/>
</dbReference>
<reference evidence="8 9" key="1">
    <citation type="submission" date="2023-04" db="EMBL/GenBank/DDBJ databases">
        <title>Genome of Basidiobolus ranarum AG-B5.</title>
        <authorList>
            <person name="Stajich J.E."/>
            <person name="Carter-House D."/>
            <person name="Gryganskyi A."/>
        </authorList>
    </citation>
    <scope>NUCLEOTIDE SEQUENCE [LARGE SCALE GENOMIC DNA]</scope>
    <source>
        <strain evidence="8 9">AG-B5</strain>
    </source>
</reference>
<keyword evidence="6" id="KW-1133">Transmembrane helix</keyword>
<keyword evidence="4" id="KW-0143">Chaperone</keyword>
<dbReference type="Gene3D" id="1.10.287.110">
    <property type="entry name" value="DnaJ domain"/>
    <property type="match status" value="1"/>
</dbReference>
<dbReference type="PRINTS" id="PR00625">
    <property type="entry name" value="JDOMAIN"/>
</dbReference>
<dbReference type="InterPro" id="IPR019396">
    <property type="entry name" value="TM_Fragile-X-F-assoc"/>
</dbReference>
<dbReference type="CDD" id="cd06257">
    <property type="entry name" value="DnaJ"/>
    <property type="match status" value="1"/>
</dbReference>
<keyword evidence="9" id="KW-1185">Reference proteome</keyword>
<dbReference type="Pfam" id="PF10269">
    <property type="entry name" value="Tmemb_185A"/>
    <property type="match status" value="1"/>
</dbReference>
<sequence length="419" mass="48054">MDRNTEELYETLQVSKSATPEEIKKAYRKLALRYHPDKNPDAAEQFKAISHANEILGDSKKRAVYDKYGEMGVNMLGTVAGAFLDPEISDIFCIFFVSTSLFILGILLFCTFLSLQVDAKVNWSYSVVFIPLWVIDSMLGFVLVGRIFKAFKSEELDEEFEGSVEEKEEIQKKQQKVYLLQNLFALTYFMLVVLFQILIVVQQSAHWSTVITFVPWIILEIFNFFRLTIQCHSSLYANVHEDGTPVILPREVKLWILFDYYWWFVLRVLLIVLLILRINEDITISWGVVFIPLYLVGVRYLVRIVSFYITYLQIDMEEARQQSKTLLILAILAFAVVGTLFYVLVGLLARKLDHNPVTLAVVFIPIFIVLTLAFCCSACCLPCLLLNPPMEEPDNGTTALFRVISPQLRITNTSDSTLV</sequence>
<name>A0ABR2VN75_9FUNG</name>
<dbReference type="InterPro" id="IPR018253">
    <property type="entry name" value="DnaJ_domain_CS"/>
</dbReference>
<evidence type="ECO:0000256" key="2">
    <source>
        <dbReference type="ARBA" id="ARBA00023136"/>
    </source>
</evidence>
<evidence type="ECO:0000313" key="8">
    <source>
        <dbReference type="EMBL" id="KAK9685578.1"/>
    </source>
</evidence>
<dbReference type="InterPro" id="IPR001623">
    <property type="entry name" value="DnaJ_domain"/>
</dbReference>
<keyword evidence="5" id="KW-0449">Lipoprotein</keyword>
<keyword evidence="2 6" id="KW-0472">Membrane</keyword>